<dbReference type="KEGG" id="aplc:110987570"/>
<comment type="subcellular location">
    <subcellularLocation>
        <location evidence="1">Cell membrane</location>
        <topology evidence="1">Multi-pass membrane protein</topology>
    </subcellularLocation>
</comment>
<dbReference type="PROSITE" id="PS50262">
    <property type="entry name" value="G_PROTEIN_RECEP_F1_2"/>
    <property type="match status" value="1"/>
</dbReference>
<keyword evidence="2" id="KW-1003">Cell membrane</keyword>
<accession>A0A8B7ZM02</accession>
<protein>
    <submittedName>
        <fullName evidence="12">Melatonin receptor type 1B-A-like</fullName>
    </submittedName>
</protein>
<evidence type="ECO:0000256" key="7">
    <source>
        <dbReference type="ARBA" id="ARBA00023170"/>
    </source>
</evidence>
<evidence type="ECO:0000256" key="3">
    <source>
        <dbReference type="ARBA" id="ARBA00022692"/>
    </source>
</evidence>
<feature type="transmembrane region" description="Helical" evidence="9">
    <location>
        <begin position="29"/>
        <end position="53"/>
    </location>
</feature>
<reference evidence="12" key="1">
    <citation type="submission" date="2025-08" db="UniProtKB">
        <authorList>
            <consortium name="RefSeq"/>
        </authorList>
    </citation>
    <scope>IDENTIFICATION</scope>
</reference>
<evidence type="ECO:0000256" key="5">
    <source>
        <dbReference type="ARBA" id="ARBA00023040"/>
    </source>
</evidence>
<evidence type="ECO:0000256" key="1">
    <source>
        <dbReference type="ARBA" id="ARBA00004651"/>
    </source>
</evidence>
<evidence type="ECO:0000256" key="9">
    <source>
        <dbReference type="SAM" id="Phobius"/>
    </source>
</evidence>
<keyword evidence="11" id="KW-1185">Reference proteome</keyword>
<keyword evidence="3 9" id="KW-0812">Transmembrane</keyword>
<feature type="transmembrane region" description="Helical" evidence="9">
    <location>
        <begin position="264"/>
        <end position="286"/>
    </location>
</feature>
<proteinExistence type="predicted"/>
<dbReference type="PANTHER" id="PTHR24228">
    <property type="entry name" value="B2 BRADYKININ RECEPTOR/ANGIOTENSIN II RECEPTOR"/>
    <property type="match status" value="1"/>
</dbReference>
<dbReference type="InterPro" id="IPR017452">
    <property type="entry name" value="GPCR_Rhodpsn_7TM"/>
</dbReference>
<dbReference type="CDD" id="cd00637">
    <property type="entry name" value="7tm_classA_rhodopsin-like"/>
    <property type="match status" value="1"/>
</dbReference>
<evidence type="ECO:0000313" key="11">
    <source>
        <dbReference type="Proteomes" id="UP000694845"/>
    </source>
</evidence>
<feature type="domain" description="G-protein coupled receptors family 1 profile" evidence="10">
    <location>
        <begin position="45"/>
        <end position="311"/>
    </location>
</feature>
<feature type="transmembrane region" description="Helical" evidence="9">
    <location>
        <begin position="147"/>
        <end position="167"/>
    </location>
</feature>
<evidence type="ECO:0000256" key="4">
    <source>
        <dbReference type="ARBA" id="ARBA00022989"/>
    </source>
</evidence>
<dbReference type="GO" id="GO:0004930">
    <property type="term" value="F:G protein-coupled receptor activity"/>
    <property type="evidence" value="ECO:0007669"/>
    <property type="project" value="UniProtKB-KW"/>
</dbReference>
<sequence>MKNVTNMTSTVNATSINPAELTFSNSERVGIGVVFLITSILAIIGNVMVIVAVIRSKSLQTTTNAFVVCLSVANLMTGLSLPWSVVGLLSLEGWPLASEVPCQLAGLVLLTSIGASLYSLAGIALNRVLIIVASPSTYQWWHMPTKIAGMISVAWLLPFLIVLVPPLCNVGKLGYDKNTHICTDVSQHPRQQDHRLAIAMVFYLVPMTTVITSYSLIFQTIRRNFRHQTEQCTATPMQPSDFDWGVGHESRKARLKQHQHSTTVNLFVNVCVFLLLNLPYGIALIIPDNKRIAVFSGMVFLMHSFVHPLLYGFKHPQFHHAFREMLHLTEDLQPSTGSGYTRNELRQNARSDKIIKGLENSKF</sequence>
<name>A0A8B7ZM02_ACAPL</name>
<keyword evidence="6 9" id="KW-0472">Membrane</keyword>
<evidence type="ECO:0000313" key="12">
    <source>
        <dbReference type="RefSeq" id="XP_022106092.1"/>
    </source>
</evidence>
<dbReference type="SUPFAM" id="SSF81321">
    <property type="entry name" value="Family A G protein-coupled receptor-like"/>
    <property type="match status" value="1"/>
</dbReference>
<dbReference type="PRINTS" id="PR00237">
    <property type="entry name" value="GPCRRHODOPSN"/>
</dbReference>
<dbReference type="RefSeq" id="XP_022106092.1">
    <property type="nucleotide sequence ID" value="XM_022250400.1"/>
</dbReference>
<dbReference type="Proteomes" id="UP000694845">
    <property type="component" value="Unplaced"/>
</dbReference>
<dbReference type="Gene3D" id="1.20.1070.10">
    <property type="entry name" value="Rhodopsin 7-helix transmembrane proteins"/>
    <property type="match status" value="1"/>
</dbReference>
<dbReference type="AlphaFoldDB" id="A0A8B7ZM02"/>
<dbReference type="GO" id="GO:0005886">
    <property type="term" value="C:plasma membrane"/>
    <property type="evidence" value="ECO:0007669"/>
    <property type="project" value="UniProtKB-SubCell"/>
</dbReference>
<feature type="transmembrane region" description="Helical" evidence="9">
    <location>
        <begin position="196"/>
        <end position="217"/>
    </location>
</feature>
<feature type="transmembrane region" description="Helical" evidence="9">
    <location>
        <begin position="65"/>
        <end position="84"/>
    </location>
</feature>
<keyword evidence="7" id="KW-0675">Receptor</keyword>
<dbReference type="Pfam" id="PF00001">
    <property type="entry name" value="7tm_1"/>
    <property type="match status" value="1"/>
</dbReference>
<organism evidence="11 12">
    <name type="scientific">Acanthaster planci</name>
    <name type="common">Crown-of-thorns starfish</name>
    <dbReference type="NCBI Taxonomy" id="133434"/>
    <lineage>
        <taxon>Eukaryota</taxon>
        <taxon>Metazoa</taxon>
        <taxon>Echinodermata</taxon>
        <taxon>Eleutherozoa</taxon>
        <taxon>Asterozoa</taxon>
        <taxon>Asteroidea</taxon>
        <taxon>Valvatacea</taxon>
        <taxon>Valvatida</taxon>
        <taxon>Acanthasteridae</taxon>
        <taxon>Acanthaster</taxon>
    </lineage>
</organism>
<evidence type="ECO:0000256" key="8">
    <source>
        <dbReference type="ARBA" id="ARBA00023224"/>
    </source>
</evidence>
<feature type="transmembrane region" description="Helical" evidence="9">
    <location>
        <begin position="292"/>
        <end position="313"/>
    </location>
</feature>
<evidence type="ECO:0000259" key="10">
    <source>
        <dbReference type="PROSITE" id="PS50262"/>
    </source>
</evidence>
<evidence type="ECO:0000256" key="2">
    <source>
        <dbReference type="ARBA" id="ARBA00022475"/>
    </source>
</evidence>
<dbReference type="GeneID" id="110987570"/>
<keyword evidence="4 9" id="KW-1133">Transmembrane helix</keyword>
<dbReference type="OrthoDB" id="10044919at2759"/>
<evidence type="ECO:0000256" key="6">
    <source>
        <dbReference type="ARBA" id="ARBA00023136"/>
    </source>
</evidence>
<dbReference type="InterPro" id="IPR000276">
    <property type="entry name" value="GPCR_Rhodpsn"/>
</dbReference>
<dbReference type="PANTHER" id="PTHR24228:SF72">
    <property type="entry name" value="G-PROTEIN COUPLED RECEPTORS FAMILY 1 PROFILE DOMAIN-CONTAINING PROTEIN"/>
    <property type="match status" value="1"/>
</dbReference>
<keyword evidence="8" id="KW-0807">Transducer</keyword>
<gene>
    <name evidence="12" type="primary">LOC110987570</name>
</gene>
<keyword evidence="5" id="KW-0297">G-protein coupled receptor</keyword>
<feature type="transmembrane region" description="Helical" evidence="9">
    <location>
        <begin position="104"/>
        <end position="126"/>
    </location>
</feature>